<sequence length="369" mass="40829">MITTITFFAVALTAWILPVTFKIKRIIYRRAEVDSRAGAKTFSPVEILYVLPVMAVLLSNEPAVMFGTAAAVFLTVFGVLFISRPKASEKLIYTPEIQRLLGITYAAYWLVAILGVYIGGTYSTGAAVIWLTAFAVLPPALVKTAGWINEPIERKVQQRAVEDAERLLGTMPELTVVTVSGSGSAEMLGNVSEVLAERFQLLTSFSSNGTNLETARIINKELKSYHDLFLTEIKTGEEKAVQEIFRTAGRRIIIYSGEKLPENVYESIPEKAVLIADRNAMQVYPEKVQEKDRLVTFALDRQDADIYAEGVEEETQGIHFAVKQKGHHKSFPVYSDSRETARLILAAAAAALETGMTSEEIEKAIKKRS</sequence>
<keyword evidence="1" id="KW-0812">Transmembrane</keyword>
<dbReference type="AlphaFoldDB" id="A0A2T4U8Q3"/>
<feature type="transmembrane region" description="Helical" evidence="1">
    <location>
        <begin position="6"/>
        <end position="27"/>
    </location>
</feature>
<dbReference type="InterPro" id="IPR036565">
    <property type="entry name" value="Mur-like_cat_sf"/>
</dbReference>
<feature type="transmembrane region" description="Helical" evidence="1">
    <location>
        <begin position="39"/>
        <end position="58"/>
    </location>
</feature>
<reference evidence="2 3" key="1">
    <citation type="submission" date="2018-03" db="EMBL/GenBank/DDBJ databases">
        <title>Alkalicoccus saliphilus sp. nov., isolated from a mineral pool.</title>
        <authorList>
            <person name="Zhao B."/>
        </authorList>
    </citation>
    <scope>NUCLEOTIDE SEQUENCE [LARGE SCALE GENOMIC DNA]</scope>
    <source>
        <strain evidence="2 3">6AG</strain>
    </source>
</reference>
<comment type="caution">
    <text evidence="2">The sequence shown here is derived from an EMBL/GenBank/DDBJ whole genome shotgun (WGS) entry which is preliminary data.</text>
</comment>
<dbReference type="Gene3D" id="3.40.1190.10">
    <property type="entry name" value="Mur-like, catalytic domain"/>
    <property type="match status" value="1"/>
</dbReference>
<dbReference type="EMBL" id="PZJJ01000004">
    <property type="protein sequence ID" value="PTL39765.1"/>
    <property type="molecule type" value="Genomic_DNA"/>
</dbReference>
<proteinExistence type="predicted"/>
<gene>
    <name evidence="2" type="ORF">C6Y45_03700</name>
</gene>
<dbReference type="RefSeq" id="WP_107583688.1">
    <property type="nucleotide sequence ID" value="NZ_PZJJ01000004.1"/>
</dbReference>
<dbReference type="GO" id="GO:0005524">
    <property type="term" value="F:ATP binding"/>
    <property type="evidence" value="ECO:0007669"/>
    <property type="project" value="InterPro"/>
</dbReference>
<evidence type="ECO:0000313" key="3">
    <source>
        <dbReference type="Proteomes" id="UP000240509"/>
    </source>
</evidence>
<keyword evidence="1" id="KW-0472">Membrane</keyword>
<evidence type="ECO:0000313" key="2">
    <source>
        <dbReference type="EMBL" id="PTL39765.1"/>
    </source>
</evidence>
<feature type="transmembrane region" description="Helical" evidence="1">
    <location>
        <begin position="64"/>
        <end position="82"/>
    </location>
</feature>
<dbReference type="Proteomes" id="UP000240509">
    <property type="component" value="Unassembled WGS sequence"/>
</dbReference>
<feature type="transmembrane region" description="Helical" evidence="1">
    <location>
        <begin position="103"/>
        <end position="122"/>
    </location>
</feature>
<keyword evidence="3" id="KW-1185">Reference proteome</keyword>
<keyword evidence="1" id="KW-1133">Transmembrane helix</keyword>
<protein>
    <submittedName>
        <fullName evidence="2">Uncharacterized protein</fullName>
    </submittedName>
</protein>
<evidence type="ECO:0000256" key="1">
    <source>
        <dbReference type="SAM" id="Phobius"/>
    </source>
</evidence>
<dbReference type="OrthoDB" id="9801978at2"/>
<organism evidence="2 3">
    <name type="scientific">Alkalicoccus saliphilus</name>
    <dbReference type="NCBI Taxonomy" id="200989"/>
    <lineage>
        <taxon>Bacteria</taxon>
        <taxon>Bacillati</taxon>
        <taxon>Bacillota</taxon>
        <taxon>Bacilli</taxon>
        <taxon>Bacillales</taxon>
        <taxon>Bacillaceae</taxon>
        <taxon>Alkalicoccus</taxon>
    </lineage>
</organism>
<accession>A0A2T4U8Q3</accession>
<feature type="transmembrane region" description="Helical" evidence="1">
    <location>
        <begin position="128"/>
        <end position="149"/>
    </location>
</feature>
<name>A0A2T4U8Q3_9BACI</name>
<dbReference type="SUPFAM" id="SSF53623">
    <property type="entry name" value="MurD-like peptide ligases, catalytic domain"/>
    <property type="match status" value="1"/>
</dbReference>